<dbReference type="InterPro" id="IPR036060">
    <property type="entry name" value="Znf_C2H2C_sf"/>
</dbReference>
<dbReference type="Gene3D" id="3.30.60.60">
    <property type="entry name" value="N-acetyl transferase-like"/>
    <property type="match status" value="1"/>
</dbReference>
<dbReference type="PROSITE" id="PS51802">
    <property type="entry name" value="ZF_CCHHC"/>
    <property type="match status" value="1"/>
</dbReference>
<feature type="compositionally biased region" description="Polar residues" evidence="11">
    <location>
        <begin position="130"/>
        <end position="147"/>
    </location>
</feature>
<comment type="subcellular location">
    <subcellularLocation>
        <location evidence="1 10">Nucleus</location>
    </subcellularLocation>
</comment>
<evidence type="ECO:0000256" key="9">
    <source>
        <dbReference type="ARBA" id="ARBA00023242"/>
    </source>
</evidence>
<keyword evidence="4" id="KW-0863">Zinc-finger</keyword>
<evidence type="ECO:0000256" key="6">
    <source>
        <dbReference type="ARBA" id="ARBA00022853"/>
    </source>
</evidence>
<dbReference type="SUPFAM" id="SSF103637">
    <property type="entry name" value="CCHHC domain"/>
    <property type="match status" value="1"/>
</dbReference>
<evidence type="ECO:0000256" key="8">
    <source>
        <dbReference type="ARBA" id="ARBA00023163"/>
    </source>
</evidence>
<feature type="domain" description="MYST-type HAT" evidence="12">
    <location>
        <begin position="584"/>
        <end position="715"/>
    </location>
</feature>
<dbReference type="Gene3D" id="4.10.320.30">
    <property type="match status" value="1"/>
</dbReference>
<dbReference type="InterPro" id="IPR016181">
    <property type="entry name" value="Acyl_CoA_acyltransferase"/>
</dbReference>
<keyword evidence="3" id="KW-0479">Metal-binding</keyword>
<keyword evidence="2" id="KW-0808">Transferase</keyword>
<organism evidence="13 14">
    <name type="scientific">Phlebotomus papatasi</name>
    <name type="common">Sandfly</name>
    <dbReference type="NCBI Taxonomy" id="29031"/>
    <lineage>
        <taxon>Eukaryota</taxon>
        <taxon>Metazoa</taxon>
        <taxon>Ecdysozoa</taxon>
        <taxon>Arthropoda</taxon>
        <taxon>Hexapoda</taxon>
        <taxon>Insecta</taxon>
        <taxon>Pterygota</taxon>
        <taxon>Neoptera</taxon>
        <taxon>Endopterygota</taxon>
        <taxon>Diptera</taxon>
        <taxon>Nematocera</taxon>
        <taxon>Psychodoidea</taxon>
        <taxon>Psychodidae</taxon>
        <taxon>Phlebotomus</taxon>
        <taxon>Phlebotomus</taxon>
    </lineage>
</organism>
<dbReference type="InterPro" id="IPR002515">
    <property type="entry name" value="Znf_C2H2C"/>
</dbReference>
<dbReference type="EC" id="2.3.1.48" evidence="10"/>
<accession>A0A1B0DAP8</accession>
<dbReference type="InterPro" id="IPR040706">
    <property type="entry name" value="Zf-MYST"/>
</dbReference>
<dbReference type="Pfam" id="PF01853">
    <property type="entry name" value="MOZ_SAS"/>
    <property type="match status" value="1"/>
</dbReference>
<feature type="compositionally biased region" description="Low complexity" evidence="11">
    <location>
        <begin position="267"/>
        <end position="282"/>
    </location>
</feature>
<evidence type="ECO:0000256" key="7">
    <source>
        <dbReference type="ARBA" id="ARBA00023015"/>
    </source>
</evidence>
<dbReference type="Pfam" id="PF17772">
    <property type="entry name" value="zf-MYST"/>
    <property type="match status" value="1"/>
</dbReference>
<dbReference type="GO" id="GO:0006357">
    <property type="term" value="P:regulation of transcription by RNA polymerase II"/>
    <property type="evidence" value="ECO:0007669"/>
    <property type="project" value="TreeGrafter"/>
</dbReference>
<evidence type="ECO:0000259" key="12">
    <source>
        <dbReference type="PROSITE" id="PS51726"/>
    </source>
</evidence>
<dbReference type="GO" id="GO:0008270">
    <property type="term" value="F:zinc ion binding"/>
    <property type="evidence" value="ECO:0007669"/>
    <property type="project" value="UniProtKB-KW"/>
</dbReference>
<feature type="compositionally biased region" description="Basic and acidic residues" evidence="11">
    <location>
        <begin position="112"/>
        <end position="127"/>
    </location>
</feature>
<keyword evidence="14" id="KW-1185">Reference proteome</keyword>
<evidence type="ECO:0000256" key="3">
    <source>
        <dbReference type="ARBA" id="ARBA00022723"/>
    </source>
</evidence>
<evidence type="ECO:0000256" key="4">
    <source>
        <dbReference type="ARBA" id="ARBA00022771"/>
    </source>
</evidence>
<dbReference type="GO" id="GO:0010485">
    <property type="term" value="F:histone H4 acetyltransferase activity"/>
    <property type="evidence" value="ECO:0007669"/>
    <property type="project" value="TreeGrafter"/>
</dbReference>
<dbReference type="EnsemblMetazoa" id="PPAI004753-RA">
    <property type="protein sequence ID" value="PPAI004753-PA"/>
    <property type="gene ID" value="PPAI004753"/>
</dbReference>
<feature type="compositionally biased region" description="Basic residues" evidence="11">
    <location>
        <begin position="376"/>
        <end position="390"/>
    </location>
</feature>
<feature type="compositionally biased region" description="Basic and acidic residues" evidence="11">
    <location>
        <begin position="79"/>
        <end position="88"/>
    </location>
</feature>
<dbReference type="SUPFAM" id="SSF55729">
    <property type="entry name" value="Acyl-CoA N-acyltransferases (Nat)"/>
    <property type="match status" value="1"/>
</dbReference>
<comment type="catalytic activity">
    <reaction evidence="10">
        <text>L-lysyl-[protein] + acetyl-CoA = N(6)-acetyl-L-lysyl-[protein] + CoA + H(+)</text>
        <dbReference type="Rhea" id="RHEA:45948"/>
        <dbReference type="Rhea" id="RHEA-COMP:9752"/>
        <dbReference type="Rhea" id="RHEA-COMP:10731"/>
        <dbReference type="ChEBI" id="CHEBI:15378"/>
        <dbReference type="ChEBI" id="CHEBI:29969"/>
        <dbReference type="ChEBI" id="CHEBI:57287"/>
        <dbReference type="ChEBI" id="CHEBI:57288"/>
        <dbReference type="ChEBI" id="CHEBI:61930"/>
        <dbReference type="EC" id="2.3.1.48"/>
    </reaction>
</comment>
<dbReference type="Proteomes" id="UP000092462">
    <property type="component" value="Unassembled WGS sequence"/>
</dbReference>
<dbReference type="EMBL" id="AJVK01004618">
    <property type="status" value="NOT_ANNOTATED_CDS"/>
    <property type="molecule type" value="Genomic_DNA"/>
</dbReference>
<dbReference type="VEuPathDB" id="VectorBase:PPAI004753"/>
<feature type="compositionally biased region" description="Polar residues" evidence="11">
    <location>
        <begin position="200"/>
        <end position="213"/>
    </location>
</feature>
<feature type="compositionally biased region" description="Basic and acidic residues" evidence="11">
    <location>
        <begin position="350"/>
        <end position="368"/>
    </location>
</feature>
<dbReference type="InterPro" id="IPR050603">
    <property type="entry name" value="MYST_HAT"/>
</dbReference>
<dbReference type="VEuPathDB" id="VectorBase:PPAPM1_006406"/>
<feature type="compositionally biased region" description="Low complexity" evidence="11">
    <location>
        <begin position="29"/>
        <end position="78"/>
    </location>
</feature>
<evidence type="ECO:0000313" key="13">
    <source>
        <dbReference type="EnsemblMetazoa" id="PPAI004753-PA"/>
    </source>
</evidence>
<evidence type="ECO:0000256" key="2">
    <source>
        <dbReference type="ARBA" id="ARBA00022679"/>
    </source>
</evidence>
<dbReference type="GO" id="GO:0010484">
    <property type="term" value="F:histone H3 acetyltransferase activity"/>
    <property type="evidence" value="ECO:0007669"/>
    <property type="project" value="TreeGrafter"/>
</dbReference>
<keyword evidence="6" id="KW-0156">Chromatin regulator</keyword>
<dbReference type="AlphaFoldDB" id="A0A1B0DAP8"/>
<feature type="compositionally biased region" description="Low complexity" evidence="11">
    <location>
        <begin position="297"/>
        <end position="312"/>
    </location>
</feature>
<keyword evidence="9 10" id="KW-0539">Nucleus</keyword>
<feature type="compositionally biased region" description="Polar residues" evidence="11">
    <location>
        <begin position="249"/>
        <end position="266"/>
    </location>
</feature>
<dbReference type="GO" id="GO:0036409">
    <property type="term" value="C:histone H3-K14 acetyltransferase complex"/>
    <property type="evidence" value="ECO:0007669"/>
    <property type="project" value="TreeGrafter"/>
</dbReference>
<keyword evidence="7" id="KW-0805">Transcription regulation</keyword>
<evidence type="ECO:0000256" key="10">
    <source>
        <dbReference type="RuleBase" id="RU361211"/>
    </source>
</evidence>
<reference evidence="13" key="1">
    <citation type="submission" date="2022-08" db="UniProtKB">
        <authorList>
            <consortium name="EnsemblMetazoa"/>
        </authorList>
    </citation>
    <scope>IDENTIFICATION</scope>
    <source>
        <strain evidence="13">Israel</strain>
    </source>
</reference>
<evidence type="ECO:0000256" key="5">
    <source>
        <dbReference type="ARBA" id="ARBA00022833"/>
    </source>
</evidence>
<feature type="region of interest" description="Disordered" evidence="11">
    <location>
        <begin position="29"/>
        <end position="450"/>
    </location>
</feature>
<dbReference type="EMBL" id="AJVK01004616">
    <property type="status" value="NOT_ANNOTATED_CDS"/>
    <property type="molecule type" value="Genomic_DNA"/>
</dbReference>
<dbReference type="Pfam" id="PF01530">
    <property type="entry name" value="zf-C2HC"/>
    <property type="match status" value="1"/>
</dbReference>
<dbReference type="GO" id="GO:0003682">
    <property type="term" value="F:chromatin binding"/>
    <property type="evidence" value="ECO:0007669"/>
    <property type="project" value="TreeGrafter"/>
</dbReference>
<evidence type="ECO:0000256" key="1">
    <source>
        <dbReference type="ARBA" id="ARBA00004123"/>
    </source>
</evidence>
<dbReference type="PANTHER" id="PTHR10615:SF161">
    <property type="entry name" value="HISTONE ACETYLTRANSFERASE KAT7"/>
    <property type="match status" value="1"/>
</dbReference>
<dbReference type="GO" id="GO:0003712">
    <property type="term" value="F:transcription coregulator activity"/>
    <property type="evidence" value="ECO:0007669"/>
    <property type="project" value="TreeGrafter"/>
</dbReference>
<dbReference type="PROSITE" id="PS51726">
    <property type="entry name" value="MYST_HAT"/>
    <property type="match status" value="1"/>
</dbReference>
<protein>
    <recommendedName>
        <fullName evidence="10">Histone acetyltransferase</fullName>
        <ecNumber evidence="10">2.3.1.48</ecNumber>
    </recommendedName>
</protein>
<dbReference type="EMBL" id="AJVK01004617">
    <property type="status" value="NOT_ANNOTATED_CDS"/>
    <property type="molecule type" value="Genomic_DNA"/>
</dbReference>
<dbReference type="InterPro" id="IPR002717">
    <property type="entry name" value="HAT_MYST-type"/>
</dbReference>
<dbReference type="FunFam" id="3.30.60.60:FF:000003">
    <property type="entry name" value="Histone acetyltransferase"/>
    <property type="match status" value="1"/>
</dbReference>
<proteinExistence type="inferred from homology"/>
<dbReference type="PANTHER" id="PTHR10615">
    <property type="entry name" value="HISTONE ACETYLTRANSFERASE"/>
    <property type="match status" value="1"/>
</dbReference>
<feature type="region of interest" description="Disordered" evidence="11">
    <location>
        <begin position="528"/>
        <end position="552"/>
    </location>
</feature>
<name>A0A1B0DAP8_PHLPP</name>
<keyword evidence="8" id="KW-0804">Transcription</keyword>
<evidence type="ECO:0000256" key="11">
    <source>
        <dbReference type="SAM" id="MobiDB-lite"/>
    </source>
</evidence>
<comment type="similarity">
    <text evidence="10">Belongs to the MYST (SAS/MOZ) family.</text>
</comment>
<sequence>MNCSQVGESRNLDIADQFSHLFLYFYQSTTSSESSGSSSESSTTSEGSSSGSDSGSTSSDDSDTSSSQRSRASGSGSASHHEVPKSEAKGSQNTKVAPRRRSSEVQKLVHQGKLEEKGSGNKSKDRVVSASATKVMQQKVAKNSAYSSDDEMPQKAPVQPKKPAPEAGKKRQVVQGSRQKNVVGSVPPSTGGKAPPSVLKQHQQSMGTLSKVVSGSKAIAAGVKSTTQAPKTSEKHGSQSKVKKKSIFSPDNSSDTDDGATTKNTRQPAKNKQNAKVAQQKPGKSAPAPPKTRKMSSKSSAESSATTTTTTDDSSESESETASSEDSSPPAKKMAIKKSTSKAANSTAKPSEEPGKNNVHTDSEHEASSKPTVARKLTRSSSTRKSKHLMGKAPSDTDSEVDENKRQSSKSPVKKAPAVSSKGKAKNTTKRQETAKVSSNTTPPVPQERKCPFEGCDSLGHLGGQFDKHFTIEACPMYHNMTAAEAKVAYIERKKRDEERRKALAAYDPTKKSITADQKAYLQRIRESRAKHKSNPTANSHPPAADKKKEPNLTGIVSDYDLQLFRDAQALAAENIENELKALPASKGTKYISMGKYKMDVWYQSKYPEDAARLPKLYLCEFCLRYQKSEVGMKRHAAKCVWRHPPGDEIYRKGKLGVWQVDGRKNKIYAQNLCLLAKFFLDYKTLYYDVEPFLFYVMTLADSEGCHTVGYFSKG</sequence>
<evidence type="ECO:0000313" key="14">
    <source>
        <dbReference type="Proteomes" id="UP000092462"/>
    </source>
</evidence>
<keyword evidence="5" id="KW-0862">Zinc</keyword>
<dbReference type="Gene3D" id="3.40.630.30">
    <property type="match status" value="1"/>
</dbReference>